<sequence length="121" mass="13589">MDLLIVERSEIRFEDSKNMGLSPTLWSSLRYYTYIGRGKEEQQKSTQTPELRLFTCLMDTIALAEGLFSENVDPRRLQLAKNILMHGFELPDGSSFGYSALTGPAVRGNDTANVQGNVKQN</sequence>
<organism evidence="1">
    <name type="scientific">Timema poppense</name>
    <name type="common">Walking stick</name>
    <dbReference type="NCBI Taxonomy" id="170557"/>
    <lineage>
        <taxon>Eukaryota</taxon>
        <taxon>Metazoa</taxon>
        <taxon>Ecdysozoa</taxon>
        <taxon>Arthropoda</taxon>
        <taxon>Hexapoda</taxon>
        <taxon>Insecta</taxon>
        <taxon>Pterygota</taxon>
        <taxon>Neoptera</taxon>
        <taxon>Polyneoptera</taxon>
        <taxon>Phasmatodea</taxon>
        <taxon>Timematodea</taxon>
        <taxon>Timematoidea</taxon>
        <taxon>Timematidae</taxon>
        <taxon>Timema</taxon>
    </lineage>
</organism>
<reference evidence="1" key="1">
    <citation type="submission" date="2020-11" db="EMBL/GenBank/DDBJ databases">
        <authorList>
            <person name="Tran Van P."/>
        </authorList>
    </citation>
    <scope>NUCLEOTIDE SEQUENCE</scope>
</reference>
<accession>A0A7R9DQ34</accession>
<dbReference type="EMBL" id="OD014244">
    <property type="protein sequence ID" value="CAD7417601.1"/>
    <property type="molecule type" value="Genomic_DNA"/>
</dbReference>
<name>A0A7R9DQ34_TIMPO</name>
<protein>
    <submittedName>
        <fullName evidence="1">Uncharacterized protein</fullName>
    </submittedName>
</protein>
<proteinExistence type="predicted"/>
<evidence type="ECO:0000313" key="1">
    <source>
        <dbReference type="EMBL" id="CAD7417601.1"/>
    </source>
</evidence>
<gene>
    <name evidence="1" type="ORF">TPSB3V08_LOCUS11896</name>
</gene>
<dbReference type="AlphaFoldDB" id="A0A7R9DQ34"/>